<name>A0ACB5U6D4_AMBMO</name>
<proteinExistence type="predicted"/>
<gene>
    <name evidence="1" type="ORF">Amon02_001157500</name>
</gene>
<protein>
    <submittedName>
        <fullName evidence="1">Unnamed protein product</fullName>
    </submittedName>
</protein>
<accession>A0ACB5U6D4</accession>
<evidence type="ECO:0000313" key="1">
    <source>
        <dbReference type="EMBL" id="GMF02804.1"/>
    </source>
</evidence>
<sequence>MVKLFREVDPDFDPKEFRAKYHHSLLVKPADRDLNGRRIVKTKFQMKDDYFLSSLCNLQVLIIELEKSLTLTELDPEHKYDYAEWNKFLKLTENEAYKTLGSAYWFSEESPFSFPNFEPRYFAHHYLHQIDLRIQKLALDYDTIASSNREPEIDNSASKF</sequence>
<comment type="caution">
    <text evidence="1">The sequence shown here is derived from an EMBL/GenBank/DDBJ whole genome shotgun (WGS) entry which is preliminary data.</text>
</comment>
<organism evidence="1 2">
    <name type="scientific">Ambrosiozyma monospora</name>
    <name type="common">Yeast</name>
    <name type="synonym">Endomycopsis monosporus</name>
    <dbReference type="NCBI Taxonomy" id="43982"/>
    <lineage>
        <taxon>Eukaryota</taxon>
        <taxon>Fungi</taxon>
        <taxon>Dikarya</taxon>
        <taxon>Ascomycota</taxon>
        <taxon>Saccharomycotina</taxon>
        <taxon>Pichiomycetes</taxon>
        <taxon>Pichiales</taxon>
        <taxon>Pichiaceae</taxon>
        <taxon>Ambrosiozyma</taxon>
    </lineage>
</organism>
<evidence type="ECO:0000313" key="2">
    <source>
        <dbReference type="Proteomes" id="UP001165064"/>
    </source>
</evidence>
<dbReference type="Proteomes" id="UP001165064">
    <property type="component" value="Unassembled WGS sequence"/>
</dbReference>
<reference evidence="1" key="1">
    <citation type="submission" date="2023-04" db="EMBL/GenBank/DDBJ databases">
        <title>Ambrosiozyma monospora NBRC 10751.</title>
        <authorList>
            <person name="Ichikawa N."/>
            <person name="Sato H."/>
            <person name="Tonouchi N."/>
        </authorList>
    </citation>
    <scope>NUCLEOTIDE SEQUENCE</scope>
    <source>
        <strain evidence="1">NBRC 10751</strain>
    </source>
</reference>
<dbReference type="EMBL" id="BSXS01012672">
    <property type="protein sequence ID" value="GMF02804.1"/>
    <property type="molecule type" value="Genomic_DNA"/>
</dbReference>
<keyword evidence="2" id="KW-1185">Reference proteome</keyword>